<reference evidence="1" key="2">
    <citation type="journal article" date="2015" name="Data Brief">
        <title>Shoot transcriptome of the giant reed, Arundo donax.</title>
        <authorList>
            <person name="Barrero R.A."/>
            <person name="Guerrero F.D."/>
            <person name="Moolhuijzen P."/>
            <person name="Goolsby J.A."/>
            <person name="Tidwell J."/>
            <person name="Bellgard S.E."/>
            <person name="Bellgard M.I."/>
        </authorList>
    </citation>
    <scope>NUCLEOTIDE SEQUENCE</scope>
    <source>
        <tissue evidence="1">Shoot tissue taken approximately 20 cm above the soil surface</tissue>
    </source>
</reference>
<name>A0A0A9FYV9_ARUDO</name>
<proteinExistence type="predicted"/>
<organism evidence="1">
    <name type="scientific">Arundo donax</name>
    <name type="common">Giant reed</name>
    <name type="synonym">Donax arundinaceus</name>
    <dbReference type="NCBI Taxonomy" id="35708"/>
    <lineage>
        <taxon>Eukaryota</taxon>
        <taxon>Viridiplantae</taxon>
        <taxon>Streptophyta</taxon>
        <taxon>Embryophyta</taxon>
        <taxon>Tracheophyta</taxon>
        <taxon>Spermatophyta</taxon>
        <taxon>Magnoliopsida</taxon>
        <taxon>Liliopsida</taxon>
        <taxon>Poales</taxon>
        <taxon>Poaceae</taxon>
        <taxon>PACMAD clade</taxon>
        <taxon>Arundinoideae</taxon>
        <taxon>Arundineae</taxon>
        <taxon>Arundo</taxon>
    </lineage>
</organism>
<protein>
    <submittedName>
        <fullName evidence="1">Uncharacterized protein</fullName>
    </submittedName>
</protein>
<dbReference type="AlphaFoldDB" id="A0A0A9FYV9"/>
<accession>A0A0A9FYV9</accession>
<reference evidence="1" key="1">
    <citation type="submission" date="2014-09" db="EMBL/GenBank/DDBJ databases">
        <authorList>
            <person name="Magalhaes I.L.F."/>
            <person name="Oliveira U."/>
            <person name="Santos F.R."/>
            <person name="Vidigal T.H.D.A."/>
            <person name="Brescovit A.D."/>
            <person name="Santos A.J."/>
        </authorList>
    </citation>
    <scope>NUCLEOTIDE SEQUENCE</scope>
    <source>
        <tissue evidence="1">Shoot tissue taken approximately 20 cm above the soil surface</tissue>
    </source>
</reference>
<evidence type="ECO:0000313" key="1">
    <source>
        <dbReference type="EMBL" id="JAE15486.1"/>
    </source>
</evidence>
<sequence>MRDAFLSGRIWAFPNLLIIYTQSSSLRNHTSE</sequence>
<dbReference type="EMBL" id="GBRH01182410">
    <property type="protein sequence ID" value="JAE15486.1"/>
    <property type="molecule type" value="Transcribed_RNA"/>
</dbReference>